<dbReference type="InterPro" id="IPR036513">
    <property type="entry name" value="STAS_dom_sf"/>
</dbReference>
<dbReference type="SUPFAM" id="SSF52091">
    <property type="entry name" value="SpoIIaa-like"/>
    <property type="match status" value="1"/>
</dbReference>
<dbReference type="PANTHER" id="PTHR11814">
    <property type="entry name" value="SULFATE TRANSPORTER"/>
    <property type="match status" value="1"/>
</dbReference>
<feature type="transmembrane region" description="Helical" evidence="5">
    <location>
        <begin position="140"/>
        <end position="163"/>
    </location>
</feature>
<dbReference type="PROSITE" id="PS50801">
    <property type="entry name" value="STAS"/>
    <property type="match status" value="1"/>
</dbReference>
<dbReference type="GO" id="GO:0055085">
    <property type="term" value="P:transmembrane transport"/>
    <property type="evidence" value="ECO:0007669"/>
    <property type="project" value="InterPro"/>
</dbReference>
<keyword evidence="2 5" id="KW-0812">Transmembrane</keyword>
<accession>A0A9Q1C3Z8</accession>
<feature type="transmembrane region" description="Helical" evidence="5">
    <location>
        <begin position="111"/>
        <end position="128"/>
    </location>
</feature>
<feature type="transmembrane region" description="Helical" evidence="5">
    <location>
        <begin position="220"/>
        <end position="236"/>
    </location>
</feature>
<gene>
    <name evidence="7" type="ORF">HOLleu_18910</name>
</gene>
<dbReference type="InterPro" id="IPR011547">
    <property type="entry name" value="SLC26A/SulP_dom"/>
</dbReference>
<dbReference type="InterPro" id="IPR001902">
    <property type="entry name" value="SLC26A/SulP_fam"/>
</dbReference>
<feature type="transmembrane region" description="Helical" evidence="5">
    <location>
        <begin position="356"/>
        <end position="374"/>
    </location>
</feature>
<evidence type="ECO:0000256" key="5">
    <source>
        <dbReference type="SAM" id="Phobius"/>
    </source>
</evidence>
<proteinExistence type="predicted"/>
<evidence type="ECO:0000259" key="6">
    <source>
        <dbReference type="PROSITE" id="PS50801"/>
    </source>
</evidence>
<feature type="transmembrane region" description="Helical" evidence="5">
    <location>
        <begin position="458"/>
        <end position="483"/>
    </location>
</feature>
<feature type="transmembrane region" description="Helical" evidence="5">
    <location>
        <begin position="421"/>
        <end position="438"/>
    </location>
</feature>
<protein>
    <submittedName>
        <fullName evidence="7">Sodium-independent sulfate anion transporter</fullName>
    </submittedName>
</protein>
<dbReference type="Pfam" id="PF01740">
    <property type="entry name" value="STAS"/>
    <property type="match status" value="1"/>
</dbReference>
<comment type="caution">
    <text evidence="7">The sequence shown here is derived from an EMBL/GenBank/DDBJ whole genome shotgun (WGS) entry which is preliminary data.</text>
</comment>
<dbReference type="AlphaFoldDB" id="A0A9Q1C3Z8"/>
<evidence type="ECO:0000256" key="2">
    <source>
        <dbReference type="ARBA" id="ARBA00022692"/>
    </source>
</evidence>
<keyword evidence="4 5" id="KW-0472">Membrane</keyword>
<keyword evidence="8" id="KW-1185">Reference proteome</keyword>
<feature type="transmembrane region" description="Helical" evidence="5">
    <location>
        <begin position="316"/>
        <end position="336"/>
    </location>
</feature>
<feature type="transmembrane region" description="Helical" evidence="5">
    <location>
        <begin position="394"/>
        <end position="414"/>
    </location>
</feature>
<comment type="subcellular location">
    <subcellularLocation>
        <location evidence="1">Membrane</location>
        <topology evidence="1">Multi-pass membrane protein</topology>
    </subcellularLocation>
</comment>
<evidence type="ECO:0000256" key="1">
    <source>
        <dbReference type="ARBA" id="ARBA00004141"/>
    </source>
</evidence>
<feature type="transmembrane region" description="Helical" evidence="5">
    <location>
        <begin position="262"/>
        <end position="284"/>
    </location>
</feature>
<dbReference type="Proteomes" id="UP001152320">
    <property type="component" value="Chromosome 8"/>
</dbReference>
<feature type="transmembrane region" description="Helical" evidence="5">
    <location>
        <begin position="89"/>
        <end position="104"/>
    </location>
</feature>
<name>A0A9Q1C3Z8_HOLLE</name>
<dbReference type="GO" id="GO:0016020">
    <property type="term" value="C:membrane"/>
    <property type="evidence" value="ECO:0007669"/>
    <property type="project" value="UniProtKB-SubCell"/>
</dbReference>
<feature type="domain" description="STAS" evidence="6">
    <location>
        <begin position="486"/>
        <end position="596"/>
    </location>
</feature>
<dbReference type="CDD" id="cd07042">
    <property type="entry name" value="STAS_SulP_like_sulfate_transporter"/>
    <property type="match status" value="1"/>
</dbReference>
<dbReference type="OrthoDB" id="288203at2759"/>
<evidence type="ECO:0000313" key="7">
    <source>
        <dbReference type="EMBL" id="KAJ8037957.1"/>
    </source>
</evidence>
<evidence type="ECO:0000313" key="8">
    <source>
        <dbReference type="Proteomes" id="UP001152320"/>
    </source>
</evidence>
<dbReference type="InterPro" id="IPR002645">
    <property type="entry name" value="STAS_dom"/>
</dbReference>
<feature type="transmembrane region" description="Helical" evidence="5">
    <location>
        <begin position="62"/>
        <end position="83"/>
    </location>
</feature>
<organism evidence="7 8">
    <name type="scientific">Holothuria leucospilota</name>
    <name type="common">Black long sea cucumber</name>
    <name type="synonym">Mertensiothuria leucospilota</name>
    <dbReference type="NCBI Taxonomy" id="206669"/>
    <lineage>
        <taxon>Eukaryota</taxon>
        <taxon>Metazoa</taxon>
        <taxon>Echinodermata</taxon>
        <taxon>Eleutherozoa</taxon>
        <taxon>Echinozoa</taxon>
        <taxon>Holothuroidea</taxon>
        <taxon>Aspidochirotacea</taxon>
        <taxon>Aspidochirotida</taxon>
        <taxon>Holothuriidae</taxon>
        <taxon>Holothuria</taxon>
    </lineage>
</organism>
<feature type="transmembrane region" description="Helical" evidence="5">
    <location>
        <begin position="170"/>
        <end position="188"/>
    </location>
</feature>
<dbReference type="NCBIfam" id="TIGR00815">
    <property type="entry name" value="sulP"/>
    <property type="match status" value="1"/>
</dbReference>
<evidence type="ECO:0000256" key="3">
    <source>
        <dbReference type="ARBA" id="ARBA00022989"/>
    </source>
</evidence>
<dbReference type="Pfam" id="PF00916">
    <property type="entry name" value="Sulfate_transp"/>
    <property type="match status" value="1"/>
</dbReference>
<keyword evidence="3 5" id="KW-1133">Transmembrane helix</keyword>
<evidence type="ECO:0000256" key="4">
    <source>
        <dbReference type="ARBA" id="ARBA00023136"/>
    </source>
</evidence>
<dbReference type="EMBL" id="JAIZAY010000008">
    <property type="protein sequence ID" value="KAJ8037957.1"/>
    <property type="molecule type" value="Genomic_DNA"/>
</dbReference>
<reference evidence="7" key="1">
    <citation type="submission" date="2021-10" db="EMBL/GenBank/DDBJ databases">
        <title>Tropical sea cucumber genome reveals ecological adaptation and Cuvierian tubules defense mechanism.</title>
        <authorList>
            <person name="Chen T."/>
        </authorList>
    </citation>
    <scope>NUCLEOTIDE SEQUENCE</scope>
    <source>
        <strain evidence="7">Nanhai2018</strain>
        <tissue evidence="7">Muscle</tissue>
    </source>
</reference>
<dbReference type="Gene3D" id="3.30.750.24">
    <property type="entry name" value="STAS domain"/>
    <property type="match status" value="1"/>
</dbReference>
<sequence>MDGPSRPPAIERSPTSTTSLIHMKRKAKKKVKNYCSKQKWMERFPISFWAPKYNTGWLVRDMIAGFTVGLTVIPQALAYANIANLPLEYGLYSSFMGGFVYLFLGMSKDITVGPTAIMSLLVAGYGTALEDSPDVNDPAYAILLAFFCGAVQLFMGIFHLGFVTNYISHVVVSGFTSASAITIGFGQVKHILGISYSAHGFLDEVIETFKHIGQTRWQDFVLGFTSIIFLAFLRWCKNYSQKRLENLGKEARIAKKAPWKTLWIVGTARNAVCVIITGALAYGLMEDEYDKVFTITGNVTEGLPKFQAPNFGAGDILVVLQSGLLIVPLIGFLENIAIARGFARQNNYRVESNQELIALGACNLAGSFVSGYPITGSFSRSAINSQSDVATPAAGIMTGSLVLLAIAFLTPLFFYIPKASLAAVIIYAVIFMVDYKIVPELWRVHKIDLLPLSATFVFSLWLGVEYGTLIGIGVDLVLLMLPYAKPKTQVKHRDNIILVKPERGLRYPAVDKLETLLDEECLMRDIPRSIVFDFTYISGLDYSVLETLKDSVKSFRRNGQTIAVANCTKKITGVLLAANIDGLDIYETVEEAFAKMGPSTIEVNGDFDMDATDNDYDEERF</sequence>